<protein>
    <submittedName>
        <fullName evidence="1">Uncharacterized protein</fullName>
    </submittedName>
</protein>
<evidence type="ECO:0000313" key="1">
    <source>
        <dbReference type="EMBL" id="UUL83453.1"/>
    </source>
</evidence>
<proteinExistence type="predicted"/>
<reference evidence="1" key="1">
    <citation type="submission" date="2022-07" db="EMBL/GenBank/DDBJ databases">
        <title>Sphingomonas sp. nov., a novel bacterium isolated from the north slope of the Mount Everest.</title>
        <authorList>
            <person name="Cui X."/>
            <person name="Liu Y."/>
        </authorList>
    </citation>
    <scope>NUCLEOTIDE SEQUENCE</scope>
    <source>
        <strain evidence="1">S5-59</strain>
    </source>
</reference>
<keyword evidence="2" id="KW-1185">Reference proteome</keyword>
<dbReference type="Pfam" id="PF21190">
    <property type="entry name" value="Bbp16"/>
    <property type="match status" value="1"/>
</dbReference>
<name>A0ABY5LBQ7_9SPHN</name>
<dbReference type="RefSeq" id="WP_256507292.1">
    <property type="nucleotide sequence ID" value="NZ_CP101740.1"/>
</dbReference>
<gene>
    <name evidence="1" type="ORF">NMP03_04280</name>
</gene>
<dbReference type="Proteomes" id="UP001058533">
    <property type="component" value="Chromosome"/>
</dbReference>
<dbReference type="InterPro" id="IPR048922">
    <property type="entry name" value="Bbp16"/>
</dbReference>
<sequence>MLTDKELLCSEWQAITGAAVSDDSLLMRDLVGADRTRKLRCFAAVEADFAGAATGITVDMIQADNSALTANVEVLGTTGAIAADLLGQRVLVDTPLPATTKPYFGFRFTPQGGSFTAGSITAGLTTGIETRSAERPRFETHGY</sequence>
<dbReference type="Gene3D" id="2.60.120.1110">
    <property type="match status" value="1"/>
</dbReference>
<accession>A0ABY5LBQ7</accession>
<dbReference type="EMBL" id="CP101740">
    <property type="protein sequence ID" value="UUL83453.1"/>
    <property type="molecule type" value="Genomic_DNA"/>
</dbReference>
<evidence type="ECO:0000313" key="2">
    <source>
        <dbReference type="Proteomes" id="UP001058533"/>
    </source>
</evidence>
<organism evidence="1 2">
    <name type="scientific">Sphingomonas qomolangmaensis</name>
    <dbReference type="NCBI Taxonomy" id="2918765"/>
    <lineage>
        <taxon>Bacteria</taxon>
        <taxon>Pseudomonadati</taxon>
        <taxon>Pseudomonadota</taxon>
        <taxon>Alphaproteobacteria</taxon>
        <taxon>Sphingomonadales</taxon>
        <taxon>Sphingomonadaceae</taxon>
        <taxon>Sphingomonas</taxon>
    </lineage>
</organism>